<organism evidence="2 3">
    <name type="scientific">Uliginosibacterium sediminicola</name>
    <dbReference type="NCBI Taxonomy" id="2024550"/>
    <lineage>
        <taxon>Bacteria</taxon>
        <taxon>Pseudomonadati</taxon>
        <taxon>Pseudomonadota</taxon>
        <taxon>Betaproteobacteria</taxon>
        <taxon>Rhodocyclales</taxon>
        <taxon>Zoogloeaceae</taxon>
        <taxon>Uliginosibacterium</taxon>
    </lineage>
</organism>
<feature type="signal peptide" evidence="1">
    <location>
        <begin position="1"/>
        <end position="26"/>
    </location>
</feature>
<dbReference type="SUPFAM" id="SSF56935">
    <property type="entry name" value="Porins"/>
    <property type="match status" value="1"/>
</dbReference>
<sequence>MPLHATSRFRLLALGLGLVAACHAPAGRAGESAGDEFSIRGFGTLGMARSTNGEAQFTRDLSQPHGAGTSWSPRIDSSLGVQANWLASPSIELVGQALSKYHADGSFAPQLSLGFAKWSPDARTQIRAGRIGADFLMFADSRSIGYSYLPVRPPVEYFGQLFFSAMDGADISLSFPLESQVLQAKLFAGRLHEQAPSALGMWDTSGSKIAGIILSTQMDALQLRGSVTNLRFSHNHDLAGFDQTLRQIGTAYGYDTAITAANALGTKGTNSTYYSAGFVYDDGPLLLQAMFNYIRHQTNLFQNSTAAYFLAGYRVHSLTPYLGYSQVHSNRRYSSSGLPDTAAFAAVNEAYESVIASSTLQQHTFTTGLRWDLQRNLALKLQWDAVRGKPRSRFLVSHPSASWNGKTDVFSVTLDFLF</sequence>
<reference evidence="2 3" key="1">
    <citation type="journal article" date="2018" name="Int. J. Syst. Evol. Microbiol.">
        <title>Uliginosibacterium sediminicola sp. nov., isolated from freshwater sediment.</title>
        <authorList>
            <person name="Hwang W.M."/>
            <person name="Kim S.M."/>
            <person name="Kang K."/>
            <person name="Ahn T.Y."/>
        </authorList>
    </citation>
    <scope>NUCLEOTIDE SEQUENCE [LARGE SCALE GENOMIC DNA]</scope>
    <source>
        <strain evidence="2 3">M1-21</strain>
    </source>
</reference>
<dbReference type="RefSeq" id="WP_345919443.1">
    <property type="nucleotide sequence ID" value="NZ_JBDIVE010000004.1"/>
</dbReference>
<gene>
    <name evidence="2" type="ORF">ABDB84_09295</name>
</gene>
<protein>
    <recommendedName>
        <fullName evidence="4">Porin</fullName>
    </recommendedName>
</protein>
<dbReference type="Proteomes" id="UP001410394">
    <property type="component" value="Unassembled WGS sequence"/>
</dbReference>
<evidence type="ECO:0000313" key="3">
    <source>
        <dbReference type="Proteomes" id="UP001410394"/>
    </source>
</evidence>
<evidence type="ECO:0008006" key="4">
    <source>
        <dbReference type="Google" id="ProtNLM"/>
    </source>
</evidence>
<dbReference type="Gene3D" id="2.40.160.10">
    <property type="entry name" value="Porin"/>
    <property type="match status" value="1"/>
</dbReference>
<evidence type="ECO:0000313" key="2">
    <source>
        <dbReference type="EMBL" id="MEN3068671.1"/>
    </source>
</evidence>
<keyword evidence="1" id="KW-0732">Signal</keyword>
<dbReference type="InterPro" id="IPR023614">
    <property type="entry name" value="Porin_dom_sf"/>
</dbReference>
<accession>A0ABU9YY77</accession>
<name>A0ABU9YY77_9RHOO</name>
<comment type="caution">
    <text evidence="2">The sequence shown here is derived from an EMBL/GenBank/DDBJ whole genome shotgun (WGS) entry which is preliminary data.</text>
</comment>
<dbReference type="EMBL" id="JBDIVE010000004">
    <property type="protein sequence ID" value="MEN3068671.1"/>
    <property type="molecule type" value="Genomic_DNA"/>
</dbReference>
<feature type="chain" id="PRO_5045098924" description="Porin" evidence="1">
    <location>
        <begin position="27"/>
        <end position="418"/>
    </location>
</feature>
<evidence type="ECO:0000256" key="1">
    <source>
        <dbReference type="SAM" id="SignalP"/>
    </source>
</evidence>
<proteinExistence type="predicted"/>
<keyword evidence="3" id="KW-1185">Reference proteome</keyword>